<dbReference type="EC" id="2.3.-.-" evidence="8"/>
<evidence type="ECO:0000256" key="3">
    <source>
        <dbReference type="ARBA" id="ARBA00007559"/>
    </source>
</evidence>
<feature type="transmembrane region" description="Helical" evidence="8">
    <location>
        <begin position="144"/>
        <end position="160"/>
    </location>
</feature>
<comment type="similarity">
    <text evidence="3 8">Belongs to the PIGW family.</text>
</comment>
<keyword evidence="5 8" id="KW-0812">Transmembrane</keyword>
<evidence type="ECO:0000256" key="7">
    <source>
        <dbReference type="ARBA" id="ARBA00023136"/>
    </source>
</evidence>
<feature type="transmembrane region" description="Helical" evidence="8">
    <location>
        <begin position="70"/>
        <end position="88"/>
    </location>
</feature>
<reference evidence="9 10" key="1">
    <citation type="submission" date="2024-02" db="EMBL/GenBank/DDBJ databases">
        <title>A draft genome for the cacao thread blight pathogen Marasmius crinis-equi.</title>
        <authorList>
            <person name="Cohen S.P."/>
            <person name="Baruah I.K."/>
            <person name="Amoako-Attah I."/>
            <person name="Bukari Y."/>
            <person name="Meinhardt L.W."/>
            <person name="Bailey B.A."/>
        </authorList>
    </citation>
    <scope>NUCLEOTIDE SEQUENCE [LARGE SCALE GENOMIC DNA]</scope>
    <source>
        <strain evidence="9 10">GH-76</strain>
    </source>
</reference>
<keyword evidence="6 8" id="KW-1133">Transmembrane helix</keyword>
<keyword evidence="7 8" id="KW-0472">Membrane</keyword>
<dbReference type="EMBL" id="JBAHYK010003023">
    <property type="protein sequence ID" value="KAL0564054.1"/>
    <property type="molecule type" value="Genomic_DNA"/>
</dbReference>
<comment type="function">
    <text evidence="8">A acetyltransferase, which acetylates the inositol ring of phosphatidylinositol during biosynthesis of GPI-anchor.</text>
</comment>
<keyword evidence="8" id="KW-0012">Acyltransferase</keyword>
<dbReference type="PANTHER" id="PTHR20661">
    <property type="entry name" value="PHOSPHATIDYLINOSITOL-GLYCAN BIOSYNTHESIS CLASS W PROTEIN"/>
    <property type="match status" value="1"/>
</dbReference>
<proteinExistence type="inferred from homology"/>
<feature type="transmembrane region" description="Helical" evidence="8">
    <location>
        <begin position="426"/>
        <end position="445"/>
    </location>
</feature>
<protein>
    <recommendedName>
        <fullName evidence="8">GPI-anchored wall transfer protein</fullName>
        <ecNumber evidence="8">2.3.-.-</ecNumber>
    </recommendedName>
</protein>
<accession>A0ABR3EMD5</accession>
<organism evidence="9 10">
    <name type="scientific">Marasmius crinis-equi</name>
    <dbReference type="NCBI Taxonomy" id="585013"/>
    <lineage>
        <taxon>Eukaryota</taxon>
        <taxon>Fungi</taxon>
        <taxon>Dikarya</taxon>
        <taxon>Basidiomycota</taxon>
        <taxon>Agaricomycotina</taxon>
        <taxon>Agaricomycetes</taxon>
        <taxon>Agaricomycetidae</taxon>
        <taxon>Agaricales</taxon>
        <taxon>Marasmiineae</taxon>
        <taxon>Marasmiaceae</taxon>
        <taxon>Marasmius</taxon>
    </lineage>
</organism>
<feature type="transmembrane region" description="Helical" evidence="8">
    <location>
        <begin position="197"/>
        <end position="219"/>
    </location>
</feature>
<evidence type="ECO:0000256" key="4">
    <source>
        <dbReference type="ARBA" id="ARBA00022502"/>
    </source>
</evidence>
<name>A0ABR3EMD5_9AGAR</name>
<feature type="transmembrane region" description="Helical" evidence="8">
    <location>
        <begin position="301"/>
        <end position="320"/>
    </location>
</feature>
<keyword evidence="10" id="KW-1185">Reference proteome</keyword>
<evidence type="ECO:0000256" key="6">
    <source>
        <dbReference type="ARBA" id="ARBA00022989"/>
    </source>
</evidence>
<evidence type="ECO:0000313" key="9">
    <source>
        <dbReference type="EMBL" id="KAL0564054.1"/>
    </source>
</evidence>
<keyword evidence="8" id="KW-0256">Endoplasmic reticulum</keyword>
<evidence type="ECO:0000256" key="2">
    <source>
        <dbReference type="ARBA" id="ARBA00004687"/>
    </source>
</evidence>
<feature type="transmembrane region" description="Helical" evidence="8">
    <location>
        <begin position="335"/>
        <end position="358"/>
    </location>
</feature>
<comment type="subcellular location">
    <subcellularLocation>
        <location evidence="8">Endoplasmic reticulum membrane</location>
        <topology evidence="8">Multi-pass membrane protein</topology>
    </subcellularLocation>
    <subcellularLocation>
        <location evidence="1">Membrane</location>
        <topology evidence="1">Multi-pass membrane protein</topology>
    </subcellularLocation>
</comment>
<keyword evidence="4 8" id="KW-0337">GPI-anchor biosynthesis</keyword>
<dbReference type="Pfam" id="PF06423">
    <property type="entry name" value="GWT1"/>
    <property type="match status" value="1"/>
</dbReference>
<feature type="transmembrane region" description="Helical" evidence="8">
    <location>
        <begin position="400"/>
        <end position="420"/>
    </location>
</feature>
<evidence type="ECO:0000256" key="5">
    <source>
        <dbReference type="ARBA" id="ARBA00022692"/>
    </source>
</evidence>
<sequence length="453" mass="50460">MTLFANQPGLLFLIFAVPAGFLSIVPRKQRGVPLPSTLTSPVSPRTPPAFEIHKAKSTLPQLNCVTTYRAHMLLMTILAILAVDFPVFPRSLAKCETFGFSLMDIGVGSFVFTQGLVSAIPLIKNPSHLKSPLIPKVVTIVRKMVPIILLGLVRVVLVKGTDYPEHETEYGAHWNFFITLAILPILQVILHPFMAYLSVTLIGITVAILHQIALSKLGLENYVFTAPRVSVISANKEGIVSLSGYLAIHLLGLTTGTLILPPSPSYFRRVQRQLRKPKSEDSDEFKKLNSPRQDDKTATELCAYTVFWWISFGLTRWLGLDGGHGASRRLVNISYVFWICAYNTSFVLGYMLLDMLFFPTPRPSKPKYKDKTSGVDEYNYTENMGETPPALFNAVNKNGLALFLLANLATGIVNLTVRTWDTSDFWAIFILSGYGFAVCAVAWAFRNRKLWIL</sequence>
<dbReference type="PANTHER" id="PTHR20661:SF0">
    <property type="entry name" value="PHOSPHATIDYLINOSITOL-GLYCAN BIOSYNTHESIS CLASS W PROTEIN"/>
    <property type="match status" value="1"/>
</dbReference>
<feature type="transmembrane region" description="Helical" evidence="8">
    <location>
        <begin position="239"/>
        <end position="260"/>
    </location>
</feature>
<evidence type="ECO:0000256" key="8">
    <source>
        <dbReference type="RuleBase" id="RU280819"/>
    </source>
</evidence>
<evidence type="ECO:0000256" key="1">
    <source>
        <dbReference type="ARBA" id="ARBA00004141"/>
    </source>
</evidence>
<feature type="transmembrane region" description="Helical" evidence="8">
    <location>
        <begin position="6"/>
        <end position="25"/>
    </location>
</feature>
<feature type="transmembrane region" description="Helical" evidence="8">
    <location>
        <begin position="100"/>
        <end position="123"/>
    </location>
</feature>
<feature type="transmembrane region" description="Helical" evidence="8">
    <location>
        <begin position="172"/>
        <end position="190"/>
    </location>
</feature>
<keyword evidence="8" id="KW-0808">Transferase</keyword>
<dbReference type="InterPro" id="IPR009447">
    <property type="entry name" value="PIGW/GWT1"/>
</dbReference>
<comment type="caution">
    <text evidence="9">The sequence shown here is derived from an EMBL/GenBank/DDBJ whole genome shotgun (WGS) entry which is preliminary data.</text>
</comment>
<comment type="pathway">
    <text evidence="2 8">Glycolipid biosynthesis; glycosylphosphatidylinositol-anchor biosynthesis.</text>
</comment>
<dbReference type="PIRSF" id="PIRSF017321">
    <property type="entry name" value="GWT1"/>
    <property type="match status" value="1"/>
</dbReference>
<gene>
    <name evidence="9" type="primary">GWT1</name>
    <name evidence="9" type="ORF">V5O48_018003</name>
</gene>
<dbReference type="Proteomes" id="UP001465976">
    <property type="component" value="Unassembled WGS sequence"/>
</dbReference>
<evidence type="ECO:0000313" key="10">
    <source>
        <dbReference type="Proteomes" id="UP001465976"/>
    </source>
</evidence>